<dbReference type="STRING" id="443156.SAMN04489867_3592"/>
<dbReference type="PANTHER" id="PTHR48098:SF3">
    <property type="entry name" value="IRON(III) ENTEROBACTIN ESTERASE"/>
    <property type="match status" value="1"/>
</dbReference>
<name>A0A1H0V198_9MICO</name>
<dbReference type="InterPro" id="IPR000801">
    <property type="entry name" value="Esterase-like"/>
</dbReference>
<dbReference type="InterPro" id="IPR029058">
    <property type="entry name" value="AB_hydrolase_fold"/>
</dbReference>
<dbReference type="RefSeq" id="WP_091790192.1">
    <property type="nucleotide sequence ID" value="NZ_LT629711.1"/>
</dbReference>
<sequence length="241" mass="26983">MKVTERWHSHRMGRDISLVRWGHYGVPVLLFPTAGGDAEEVERHRLVGTLAPMIEAGRIKVYSCDSAAGQALQRNEGSPAHRMWLFNQYHQAVAEEVVPAIHADSSPQSVVLAGASIGAFNSFAMICRYPHLFGAAVCMSGTYHVERFMDGADTTEDWYFASPLQFLPGLEGPALEMLRHRYVVLASGSGRWEDVGESWAAADALGRKGIPNRVDDWGDRYDHDWPTWWEMLPLYLDDLVP</sequence>
<dbReference type="EMBL" id="LT629711">
    <property type="protein sequence ID" value="SDP71816.1"/>
    <property type="molecule type" value="Genomic_DNA"/>
</dbReference>
<gene>
    <name evidence="1" type="ORF">SAMN04489867_3592</name>
</gene>
<organism evidence="1 2">
    <name type="scientific">Pedococcus dokdonensis</name>
    <dbReference type="NCBI Taxonomy" id="443156"/>
    <lineage>
        <taxon>Bacteria</taxon>
        <taxon>Bacillati</taxon>
        <taxon>Actinomycetota</taxon>
        <taxon>Actinomycetes</taxon>
        <taxon>Micrococcales</taxon>
        <taxon>Intrasporangiaceae</taxon>
        <taxon>Pedococcus</taxon>
    </lineage>
</organism>
<dbReference type="PANTHER" id="PTHR48098">
    <property type="entry name" value="ENTEROCHELIN ESTERASE-RELATED"/>
    <property type="match status" value="1"/>
</dbReference>
<dbReference type="Proteomes" id="UP000199077">
    <property type="component" value="Chromosome I"/>
</dbReference>
<dbReference type="Pfam" id="PF00756">
    <property type="entry name" value="Esterase"/>
    <property type="match status" value="1"/>
</dbReference>
<evidence type="ECO:0000313" key="2">
    <source>
        <dbReference type="Proteomes" id="UP000199077"/>
    </source>
</evidence>
<dbReference type="InterPro" id="IPR050583">
    <property type="entry name" value="Mycobacterial_A85_antigen"/>
</dbReference>
<dbReference type="Gene3D" id="3.40.50.1820">
    <property type="entry name" value="alpha/beta hydrolase"/>
    <property type="match status" value="1"/>
</dbReference>
<keyword evidence="2" id="KW-1185">Reference proteome</keyword>
<dbReference type="SUPFAM" id="SSF53474">
    <property type="entry name" value="alpha/beta-Hydrolases"/>
    <property type="match status" value="1"/>
</dbReference>
<proteinExistence type="predicted"/>
<protein>
    <submittedName>
        <fullName evidence="1">Esterase/lipase superfamily enzyme</fullName>
    </submittedName>
</protein>
<evidence type="ECO:0000313" key="1">
    <source>
        <dbReference type="EMBL" id="SDP71816.1"/>
    </source>
</evidence>
<accession>A0A1H0V198</accession>
<dbReference type="AlphaFoldDB" id="A0A1H0V198"/>
<reference evidence="2" key="1">
    <citation type="submission" date="2016-10" db="EMBL/GenBank/DDBJ databases">
        <authorList>
            <person name="Varghese N."/>
            <person name="Submissions S."/>
        </authorList>
    </citation>
    <scope>NUCLEOTIDE SEQUENCE [LARGE SCALE GENOMIC DNA]</scope>
    <source>
        <strain evidence="2">DSM 22329</strain>
    </source>
</reference>
<dbReference type="OrthoDB" id="9775130at2"/>